<organism evidence="2 3">
    <name type="scientific">Saponaria officinalis</name>
    <name type="common">Common soapwort</name>
    <name type="synonym">Lychnis saponaria</name>
    <dbReference type="NCBI Taxonomy" id="3572"/>
    <lineage>
        <taxon>Eukaryota</taxon>
        <taxon>Viridiplantae</taxon>
        <taxon>Streptophyta</taxon>
        <taxon>Embryophyta</taxon>
        <taxon>Tracheophyta</taxon>
        <taxon>Spermatophyta</taxon>
        <taxon>Magnoliopsida</taxon>
        <taxon>eudicotyledons</taxon>
        <taxon>Gunneridae</taxon>
        <taxon>Pentapetalae</taxon>
        <taxon>Caryophyllales</taxon>
        <taxon>Caryophyllaceae</taxon>
        <taxon>Caryophylleae</taxon>
        <taxon>Saponaria</taxon>
    </lineage>
</organism>
<dbReference type="SMART" id="SM00597">
    <property type="entry name" value="ZnF_TTF"/>
    <property type="match status" value="1"/>
</dbReference>
<comment type="caution">
    <text evidence="2">The sequence shown here is derived from an EMBL/GenBank/DDBJ whole genome shotgun (WGS) entry which is preliminary data.</text>
</comment>
<accession>A0AAW1H2N8</accession>
<proteinExistence type="predicted"/>
<dbReference type="PANTHER" id="PTHR11697">
    <property type="entry name" value="GENERAL TRANSCRIPTION FACTOR 2-RELATED ZINC FINGER PROTEIN"/>
    <property type="match status" value="1"/>
</dbReference>
<dbReference type="GO" id="GO:0046983">
    <property type="term" value="F:protein dimerization activity"/>
    <property type="evidence" value="ECO:0007669"/>
    <property type="project" value="InterPro"/>
</dbReference>
<dbReference type="InterPro" id="IPR008906">
    <property type="entry name" value="HATC_C_dom"/>
</dbReference>
<keyword evidence="3" id="KW-1185">Reference proteome</keyword>
<reference evidence="2" key="1">
    <citation type="submission" date="2024-03" db="EMBL/GenBank/DDBJ databases">
        <title>WGS assembly of Saponaria officinalis var. Norfolk2.</title>
        <authorList>
            <person name="Jenkins J."/>
            <person name="Shu S."/>
            <person name="Grimwood J."/>
            <person name="Barry K."/>
            <person name="Goodstein D."/>
            <person name="Schmutz J."/>
            <person name="Leebens-Mack J."/>
            <person name="Osbourn A."/>
        </authorList>
    </citation>
    <scope>NUCLEOTIDE SEQUENCE [LARGE SCALE GENOMIC DNA]</scope>
    <source>
        <strain evidence="2">JIC</strain>
    </source>
</reference>
<evidence type="ECO:0000259" key="1">
    <source>
        <dbReference type="SMART" id="SM00597"/>
    </source>
</evidence>
<dbReference type="Proteomes" id="UP001443914">
    <property type="component" value="Unassembled WGS sequence"/>
</dbReference>
<evidence type="ECO:0000313" key="2">
    <source>
        <dbReference type="EMBL" id="KAK9669679.1"/>
    </source>
</evidence>
<dbReference type="Pfam" id="PF14291">
    <property type="entry name" value="DUF4371"/>
    <property type="match status" value="1"/>
</dbReference>
<evidence type="ECO:0000313" key="3">
    <source>
        <dbReference type="Proteomes" id="UP001443914"/>
    </source>
</evidence>
<gene>
    <name evidence="2" type="ORF">RND81_13G148200</name>
</gene>
<dbReference type="InterPro" id="IPR006580">
    <property type="entry name" value="Znf_TTF"/>
</dbReference>
<protein>
    <recommendedName>
        <fullName evidence="1">TTF-type domain-containing protein</fullName>
    </recommendedName>
</protein>
<dbReference type="AlphaFoldDB" id="A0AAW1H2N8"/>
<dbReference type="PANTHER" id="PTHR11697:SF230">
    <property type="entry name" value="ZINC FINGER, MYM DOMAIN CONTAINING 1"/>
    <property type="match status" value="1"/>
</dbReference>
<dbReference type="Pfam" id="PF05699">
    <property type="entry name" value="Dimer_Tnp_hAT"/>
    <property type="match status" value="1"/>
</dbReference>
<feature type="domain" description="TTF-type" evidence="1">
    <location>
        <begin position="12"/>
        <end position="107"/>
    </location>
</feature>
<dbReference type="InterPro" id="IPR025398">
    <property type="entry name" value="DUF4371"/>
</dbReference>
<sequence length="707" mass="81285">MEGPYQPVFERKEYKASASWYDKYRSWLEYSPRKDAAFCFPCFLFNKQEGHKTFTIEGFRNWKNAFGKKGAFLIHIGTEPNSPHQNAVKELEDFLNQERHLPNIYAKQTAKEIVDNRLRLESSVKALRWLAVQGLPMRGRDESENSSNRGNFIELIKHQASFNEDVKKVVLNNAPRNASYISSDIQKEILHILAEKIKGAIKEEIGGKPFCIIVDEAGDVSGKQQMALILRFVDDLGLVKERFFSVIHVPNTSAKTLKNEIFSVLSRYCFNTRNLRGQGYDGASNMRGKWNGLQALVINECPYAYFVHCFAHRLQLALVAAAKEVIPIYQFFSQLSFIVNIVLASYKRIDMLIADEELETGTGLNQTSNLQRPGDTRWSSHLRSISSLIKMYSATCSVLYKLIEEGDTSAERAQATTALDTITSFEFVFILHLMKKILEISNLLSQVLQKKTQDILNSLHLVESTKTLLQKLRDDGWEPLLAEVISFCKRRNIGLPDMSSTYIERRGRARRQHDNFTIEAHYKINMFCAAIDVQLQELNHRFNEKSVELLTLSCALEPRDNGQFFKVDDICKLVLKFYPEDFTDVEKEELRLQLRHYEVELSQHLALQNLSTISELSQWLVNTGKLNIYPLIFRLARLLLTLPVSTASAERAFSSMNIIKSTLRNKMEADFFESCMLINIEREIAGRFSTSLLIDAFRDLKERRVLF</sequence>
<dbReference type="InterPro" id="IPR055298">
    <property type="entry name" value="AtLOH3-like"/>
</dbReference>
<dbReference type="SUPFAM" id="SSF53098">
    <property type="entry name" value="Ribonuclease H-like"/>
    <property type="match status" value="1"/>
</dbReference>
<dbReference type="InterPro" id="IPR012337">
    <property type="entry name" value="RNaseH-like_sf"/>
</dbReference>
<name>A0AAW1H2N8_SAPOF</name>
<dbReference type="EMBL" id="JBDFQZ010000013">
    <property type="protein sequence ID" value="KAK9669679.1"/>
    <property type="molecule type" value="Genomic_DNA"/>
</dbReference>